<evidence type="ECO:0008006" key="4">
    <source>
        <dbReference type="Google" id="ProtNLM"/>
    </source>
</evidence>
<organism evidence="2 3">
    <name type="scientific">Tectimicrobiota bacterium</name>
    <dbReference type="NCBI Taxonomy" id="2528274"/>
    <lineage>
        <taxon>Bacteria</taxon>
        <taxon>Pseudomonadati</taxon>
        <taxon>Nitrospinota/Tectimicrobiota group</taxon>
        <taxon>Candidatus Tectimicrobiota</taxon>
    </lineage>
</organism>
<feature type="non-terminal residue" evidence="2">
    <location>
        <position position="1"/>
    </location>
</feature>
<sequence>KARAEALFRQAFALFQEGEFEAAALGFTQGLEIDPADGIGHFYLAETLVRQDRAGDAVRHYERTLALAPESKEALLARTRLPEVKAFAKWLGKWRTLDGSTYEIKLSGKSLTMVWAKPTPKMAEYGFRPGEERLSGSLKGSSLEGREIDRWTTPEARRCFGDRDEKPMSATLSADGRVITAKTTRGKVNFNTRTCAIDSSSEEPLAIKFIRVDK</sequence>
<feature type="repeat" description="TPR" evidence="1">
    <location>
        <begin position="4"/>
        <end position="37"/>
    </location>
</feature>
<dbReference type="Gene3D" id="1.25.40.10">
    <property type="entry name" value="Tetratricopeptide repeat domain"/>
    <property type="match status" value="1"/>
</dbReference>
<evidence type="ECO:0000313" key="3">
    <source>
        <dbReference type="Proteomes" id="UP000782312"/>
    </source>
</evidence>
<keyword evidence="1" id="KW-0802">TPR repeat</keyword>
<proteinExistence type="predicted"/>
<dbReference type="InterPro" id="IPR011990">
    <property type="entry name" value="TPR-like_helical_dom_sf"/>
</dbReference>
<dbReference type="Proteomes" id="UP000782312">
    <property type="component" value="Unassembled WGS sequence"/>
</dbReference>
<gene>
    <name evidence="2" type="ORF">HYZ11_13770</name>
</gene>
<protein>
    <recommendedName>
        <fullName evidence="4">Tetratricopeptide repeat protein</fullName>
    </recommendedName>
</protein>
<dbReference type="InterPro" id="IPR019734">
    <property type="entry name" value="TPR_rpt"/>
</dbReference>
<evidence type="ECO:0000313" key="2">
    <source>
        <dbReference type="EMBL" id="MBI3128667.1"/>
    </source>
</evidence>
<name>A0A932MPI5_UNCTE</name>
<dbReference type="PROSITE" id="PS50005">
    <property type="entry name" value="TPR"/>
    <property type="match status" value="1"/>
</dbReference>
<dbReference type="AlphaFoldDB" id="A0A932MPI5"/>
<evidence type="ECO:0000256" key="1">
    <source>
        <dbReference type="PROSITE-ProRule" id="PRU00339"/>
    </source>
</evidence>
<dbReference type="SMART" id="SM00028">
    <property type="entry name" value="TPR"/>
    <property type="match status" value="2"/>
</dbReference>
<reference evidence="2" key="1">
    <citation type="submission" date="2020-07" db="EMBL/GenBank/DDBJ databases">
        <title>Huge and variable diversity of episymbiotic CPR bacteria and DPANN archaea in groundwater ecosystems.</title>
        <authorList>
            <person name="He C.Y."/>
            <person name="Keren R."/>
            <person name="Whittaker M."/>
            <person name="Farag I.F."/>
            <person name="Doudna J."/>
            <person name="Cate J.H.D."/>
            <person name="Banfield J.F."/>
        </authorList>
    </citation>
    <scope>NUCLEOTIDE SEQUENCE</scope>
    <source>
        <strain evidence="2">NC_groundwater_763_Ag_S-0.2um_68_21</strain>
    </source>
</reference>
<dbReference type="EMBL" id="JACPUR010000035">
    <property type="protein sequence ID" value="MBI3128667.1"/>
    <property type="molecule type" value="Genomic_DNA"/>
</dbReference>
<comment type="caution">
    <text evidence="2">The sequence shown here is derived from an EMBL/GenBank/DDBJ whole genome shotgun (WGS) entry which is preliminary data.</text>
</comment>
<accession>A0A932MPI5</accession>
<dbReference type="SUPFAM" id="SSF48452">
    <property type="entry name" value="TPR-like"/>
    <property type="match status" value="1"/>
</dbReference>